<proteinExistence type="predicted"/>
<dbReference type="Proteomes" id="UP000187203">
    <property type="component" value="Unassembled WGS sequence"/>
</dbReference>
<evidence type="ECO:0008006" key="3">
    <source>
        <dbReference type="Google" id="ProtNLM"/>
    </source>
</evidence>
<comment type="caution">
    <text evidence="1">The sequence shown here is derived from an EMBL/GenBank/DDBJ whole genome shotgun (WGS) entry which is preliminary data.</text>
</comment>
<dbReference type="PANTHER" id="PTHR33127">
    <property type="entry name" value="TRANSMEMBRANE PROTEIN"/>
    <property type="match status" value="1"/>
</dbReference>
<dbReference type="OrthoDB" id="1863935at2759"/>
<dbReference type="InterPro" id="IPR036047">
    <property type="entry name" value="F-box-like_dom_sf"/>
</dbReference>
<dbReference type="AlphaFoldDB" id="A0A1R3JRF4"/>
<sequence>MSKINQDSAAKHLDLWGGGLPPELLELILSKLIFVVDIQKFHCVCKTWQSITVSVSPPRQLRSPLPYADSSFPLLFQINEQNDKYRVSHPLYNYTWDFEFPPTLIRGDKIICFSKYGWSLMVQLQLQQNSMILFLFNPLTQEIKLLPTIPMDFSIIYLGLRSMFFTCPPSHPDCSIVAIFSIGGVFDVQDFSWIVYDEVLPLELDTESSRLISLVEHNGQLLVVFIGEDCPYVFEFDLKRKLCVPMKSLGKNALFISKGASFSQKAIVSGTGNKIFGPLVLKNKTDSFRFYSLATRKIHSFFDNLSSDDFCDMEFIKDSSWLPM</sequence>
<evidence type="ECO:0000313" key="1">
    <source>
        <dbReference type="EMBL" id="OMO97384.1"/>
    </source>
</evidence>
<dbReference type="EMBL" id="AWUE01015448">
    <property type="protein sequence ID" value="OMO97384.1"/>
    <property type="molecule type" value="Genomic_DNA"/>
</dbReference>
<dbReference type="SUPFAM" id="SSF81383">
    <property type="entry name" value="F-box domain"/>
    <property type="match status" value="1"/>
</dbReference>
<keyword evidence="2" id="KW-1185">Reference proteome</keyword>
<protein>
    <recommendedName>
        <fullName evidence="3">F-box domain-containing protein</fullName>
    </recommendedName>
</protein>
<reference evidence="2" key="1">
    <citation type="submission" date="2013-09" db="EMBL/GenBank/DDBJ databases">
        <title>Corchorus olitorius genome sequencing.</title>
        <authorList>
            <person name="Alam M."/>
            <person name="Haque M.S."/>
            <person name="Islam M.S."/>
            <person name="Emdad E.M."/>
            <person name="Islam M.M."/>
            <person name="Ahmed B."/>
            <person name="Halim A."/>
            <person name="Hossen Q.M.M."/>
            <person name="Hossain M.Z."/>
            <person name="Ahmed R."/>
            <person name="Khan M.M."/>
            <person name="Islam R."/>
            <person name="Rashid M.M."/>
            <person name="Khan S.A."/>
            <person name="Rahman M.S."/>
            <person name="Alam M."/>
            <person name="Yahiya A.S."/>
            <person name="Khan M.S."/>
            <person name="Azam M.S."/>
            <person name="Haque T."/>
            <person name="Lashkar M.Z.H."/>
            <person name="Akhand A.I."/>
            <person name="Morshed G."/>
            <person name="Roy S."/>
            <person name="Uddin K.S."/>
            <person name="Rabeya T."/>
            <person name="Hossain A.S."/>
            <person name="Chowdhury A."/>
            <person name="Snigdha A.R."/>
            <person name="Mortoza M.S."/>
            <person name="Matin S.A."/>
            <person name="Hoque S.M.E."/>
            <person name="Islam M.K."/>
            <person name="Roy D.K."/>
            <person name="Haider R."/>
            <person name="Moosa M.M."/>
            <person name="Elias S.M."/>
            <person name="Hasan A.M."/>
            <person name="Jahan S."/>
            <person name="Shafiuddin M."/>
            <person name="Mahmood N."/>
            <person name="Shommy N.S."/>
        </authorList>
    </citation>
    <scope>NUCLEOTIDE SEQUENCE [LARGE SCALE GENOMIC DNA]</scope>
    <source>
        <strain evidence="2">cv. O-4</strain>
    </source>
</reference>
<dbReference type="PANTHER" id="PTHR33127:SF5">
    <property type="entry name" value="TRANSMEMBRANE PROTEIN"/>
    <property type="match status" value="1"/>
</dbReference>
<accession>A0A1R3JRF4</accession>
<gene>
    <name evidence="1" type="ORF">COLO4_14644</name>
</gene>
<dbReference type="STRING" id="93759.A0A1R3JRF4"/>
<organism evidence="1 2">
    <name type="scientific">Corchorus olitorius</name>
    <dbReference type="NCBI Taxonomy" id="93759"/>
    <lineage>
        <taxon>Eukaryota</taxon>
        <taxon>Viridiplantae</taxon>
        <taxon>Streptophyta</taxon>
        <taxon>Embryophyta</taxon>
        <taxon>Tracheophyta</taxon>
        <taxon>Spermatophyta</taxon>
        <taxon>Magnoliopsida</taxon>
        <taxon>eudicotyledons</taxon>
        <taxon>Gunneridae</taxon>
        <taxon>Pentapetalae</taxon>
        <taxon>rosids</taxon>
        <taxon>malvids</taxon>
        <taxon>Malvales</taxon>
        <taxon>Malvaceae</taxon>
        <taxon>Grewioideae</taxon>
        <taxon>Apeibeae</taxon>
        <taxon>Corchorus</taxon>
    </lineage>
</organism>
<evidence type="ECO:0000313" key="2">
    <source>
        <dbReference type="Proteomes" id="UP000187203"/>
    </source>
</evidence>
<name>A0A1R3JRF4_9ROSI</name>